<protein>
    <submittedName>
        <fullName evidence="7">SUMO-targeted ubiquitin ligase complex subunit slx8</fullName>
    </submittedName>
</protein>
<dbReference type="Gene3D" id="3.30.40.10">
    <property type="entry name" value="Zinc/RING finger domain, C3HC4 (zinc finger)"/>
    <property type="match status" value="1"/>
</dbReference>
<dbReference type="PANTHER" id="PTHR47094">
    <property type="entry name" value="ELFLESS, ISOFORM B"/>
    <property type="match status" value="1"/>
</dbReference>
<sequence length="368" mass="40637">MDDSDDSNHEDVWSPTLREDVFSNHDMMGHSWSGEPRHRVEHLPLPNFNSIRSQPLNHINWPNSQSHQQLRGHNNTAPTKSSSSSSRHPLSTTSVNRNRSHLDLPNFPLQASPVGEAPNSSGRPPPPPPPPPRRATPSRAPPRPTRSVSEDSWSSSSGLSSSDREDTPWPDTEDLSDFVDLTADSSPPNMPPANPQRRQPPSRMSRNTSSAPSNPAKRRKVEASQSSYRAHKIEEIDLRDFGDDTGLLKVLEQQRMATIKAQQEQANKPVKLSTLQCIICMETMKDLTATHCGHLFCHACLMEALIAGESQGSEPGKGTPKCPVCRKKVVRPSDHRRDNHNVVPLAMKLGTKSRSNKGKGKAVDGDYA</sequence>
<dbReference type="OrthoDB" id="6270329at2759"/>
<evidence type="ECO:0000256" key="5">
    <source>
        <dbReference type="SAM" id="MobiDB-lite"/>
    </source>
</evidence>
<dbReference type="PROSITE" id="PS50089">
    <property type="entry name" value="ZF_RING_2"/>
    <property type="match status" value="1"/>
</dbReference>
<feature type="region of interest" description="Disordered" evidence="5">
    <location>
        <begin position="329"/>
        <end position="368"/>
    </location>
</feature>
<dbReference type="GO" id="GO:0006511">
    <property type="term" value="P:ubiquitin-dependent protein catabolic process"/>
    <property type="evidence" value="ECO:0007669"/>
    <property type="project" value="TreeGrafter"/>
</dbReference>
<comment type="caution">
    <text evidence="7">The sequence shown here is derived from an EMBL/GenBank/DDBJ whole genome shotgun (WGS) entry which is preliminary data.</text>
</comment>
<dbReference type="InterPro" id="IPR017907">
    <property type="entry name" value="Znf_RING_CS"/>
</dbReference>
<keyword evidence="2 4" id="KW-0863">Zinc-finger</keyword>
<proteinExistence type="predicted"/>
<gene>
    <name evidence="7" type="primary">SLX8</name>
    <name evidence="7" type="ORF">IMSHALPRED_006646</name>
</gene>
<dbReference type="SMART" id="SM00184">
    <property type="entry name" value="RING"/>
    <property type="match status" value="1"/>
</dbReference>
<dbReference type="Proteomes" id="UP000664534">
    <property type="component" value="Unassembled WGS sequence"/>
</dbReference>
<dbReference type="EMBL" id="CAJPDT010000004">
    <property type="protein sequence ID" value="CAF9908348.1"/>
    <property type="molecule type" value="Genomic_DNA"/>
</dbReference>
<keyword evidence="1" id="KW-0479">Metal-binding</keyword>
<dbReference type="GO" id="GO:0061630">
    <property type="term" value="F:ubiquitin protein ligase activity"/>
    <property type="evidence" value="ECO:0007669"/>
    <property type="project" value="InterPro"/>
</dbReference>
<dbReference type="GO" id="GO:0008270">
    <property type="term" value="F:zinc ion binding"/>
    <property type="evidence" value="ECO:0007669"/>
    <property type="project" value="UniProtKB-KW"/>
</dbReference>
<feature type="compositionally biased region" description="Basic and acidic residues" evidence="5">
    <location>
        <begin position="331"/>
        <end position="340"/>
    </location>
</feature>
<feature type="compositionally biased region" description="Low complexity" evidence="5">
    <location>
        <begin position="145"/>
        <end position="161"/>
    </location>
</feature>
<keyword evidence="3" id="KW-0862">Zinc</keyword>
<feature type="compositionally biased region" description="Polar residues" evidence="5">
    <location>
        <begin position="49"/>
        <end position="80"/>
    </location>
</feature>
<dbReference type="GO" id="GO:0032183">
    <property type="term" value="F:SUMO binding"/>
    <property type="evidence" value="ECO:0007669"/>
    <property type="project" value="TreeGrafter"/>
</dbReference>
<feature type="domain" description="RING-type" evidence="6">
    <location>
        <begin position="277"/>
        <end position="326"/>
    </location>
</feature>
<dbReference type="InterPro" id="IPR001841">
    <property type="entry name" value="Znf_RING"/>
</dbReference>
<feature type="compositionally biased region" description="Basic and acidic residues" evidence="5">
    <location>
        <begin position="1"/>
        <end position="23"/>
    </location>
</feature>
<feature type="region of interest" description="Disordered" evidence="5">
    <location>
        <begin position="1"/>
        <end position="35"/>
    </location>
</feature>
<keyword evidence="7" id="KW-0436">Ligase</keyword>
<dbReference type="AlphaFoldDB" id="A0A8H3I7Z0"/>
<dbReference type="GO" id="GO:0016874">
    <property type="term" value="F:ligase activity"/>
    <property type="evidence" value="ECO:0007669"/>
    <property type="project" value="UniProtKB-KW"/>
</dbReference>
<evidence type="ECO:0000256" key="1">
    <source>
        <dbReference type="ARBA" id="ARBA00022723"/>
    </source>
</evidence>
<dbReference type="GO" id="GO:0033768">
    <property type="term" value="C:SUMO-targeted ubiquitin ligase complex"/>
    <property type="evidence" value="ECO:0007669"/>
    <property type="project" value="TreeGrafter"/>
</dbReference>
<feature type="compositionally biased region" description="Low complexity" evidence="5">
    <location>
        <begin position="195"/>
        <end position="206"/>
    </location>
</feature>
<dbReference type="InterPro" id="IPR013083">
    <property type="entry name" value="Znf_RING/FYVE/PHD"/>
</dbReference>
<dbReference type="PROSITE" id="PS00518">
    <property type="entry name" value="ZF_RING_1"/>
    <property type="match status" value="1"/>
</dbReference>
<keyword evidence="8" id="KW-1185">Reference proteome</keyword>
<dbReference type="SUPFAM" id="SSF57850">
    <property type="entry name" value="RING/U-box"/>
    <property type="match status" value="1"/>
</dbReference>
<feature type="compositionally biased region" description="Polar residues" evidence="5">
    <location>
        <begin position="87"/>
        <end position="97"/>
    </location>
</feature>
<evidence type="ECO:0000256" key="3">
    <source>
        <dbReference type="ARBA" id="ARBA00022833"/>
    </source>
</evidence>
<dbReference type="PANTHER" id="PTHR47094:SF1">
    <property type="entry name" value="RING-TYPE E3 UBIQUITIN TRANSFERASE"/>
    <property type="match status" value="1"/>
</dbReference>
<reference evidence="7" key="1">
    <citation type="submission" date="2021-03" db="EMBL/GenBank/DDBJ databases">
        <authorList>
            <person name="Tagirdzhanova G."/>
        </authorList>
    </citation>
    <scope>NUCLEOTIDE SEQUENCE</scope>
</reference>
<dbReference type="GO" id="GO:0140082">
    <property type="term" value="F:SUMO-ubiquitin ligase activity"/>
    <property type="evidence" value="ECO:0007669"/>
    <property type="project" value="TreeGrafter"/>
</dbReference>
<feature type="compositionally biased region" description="Pro residues" evidence="5">
    <location>
        <begin position="123"/>
        <end position="144"/>
    </location>
</feature>
<dbReference type="Pfam" id="PF00097">
    <property type="entry name" value="zf-C3HC4"/>
    <property type="match status" value="1"/>
</dbReference>
<dbReference type="InterPro" id="IPR018957">
    <property type="entry name" value="Znf_C3HC4_RING-type"/>
</dbReference>
<evidence type="ECO:0000313" key="8">
    <source>
        <dbReference type="Proteomes" id="UP000664534"/>
    </source>
</evidence>
<evidence type="ECO:0000259" key="6">
    <source>
        <dbReference type="PROSITE" id="PS50089"/>
    </source>
</evidence>
<name>A0A8H3I7Z0_9LECA</name>
<evidence type="ECO:0000256" key="4">
    <source>
        <dbReference type="PROSITE-ProRule" id="PRU00175"/>
    </source>
</evidence>
<accession>A0A8H3I7Z0</accession>
<organism evidence="7 8">
    <name type="scientific">Imshaugia aleurites</name>
    <dbReference type="NCBI Taxonomy" id="172621"/>
    <lineage>
        <taxon>Eukaryota</taxon>
        <taxon>Fungi</taxon>
        <taxon>Dikarya</taxon>
        <taxon>Ascomycota</taxon>
        <taxon>Pezizomycotina</taxon>
        <taxon>Lecanoromycetes</taxon>
        <taxon>OSLEUM clade</taxon>
        <taxon>Lecanoromycetidae</taxon>
        <taxon>Lecanorales</taxon>
        <taxon>Lecanorineae</taxon>
        <taxon>Parmeliaceae</taxon>
        <taxon>Imshaugia</taxon>
    </lineage>
</organism>
<evidence type="ECO:0000313" key="7">
    <source>
        <dbReference type="EMBL" id="CAF9908348.1"/>
    </source>
</evidence>
<dbReference type="InterPro" id="IPR049627">
    <property type="entry name" value="SLX8"/>
</dbReference>
<evidence type="ECO:0000256" key="2">
    <source>
        <dbReference type="ARBA" id="ARBA00022771"/>
    </source>
</evidence>
<feature type="region of interest" description="Disordered" evidence="5">
    <location>
        <begin position="49"/>
        <end position="228"/>
    </location>
</feature>